<keyword evidence="1" id="KW-1133">Transmembrane helix</keyword>
<protein>
    <submittedName>
        <fullName evidence="2">Uncharacterized protein</fullName>
    </submittedName>
</protein>
<reference evidence="2" key="1">
    <citation type="submission" date="2020-05" db="UniProtKB">
        <authorList>
            <consortium name="EnsemblMetazoa"/>
        </authorList>
    </citation>
    <scope>IDENTIFICATION</scope>
    <source>
        <strain evidence="2">TTRI</strain>
    </source>
</reference>
<evidence type="ECO:0000313" key="3">
    <source>
        <dbReference type="Proteomes" id="UP000078200"/>
    </source>
</evidence>
<accession>A0A1A9UK38</accession>
<keyword evidence="1" id="KW-0812">Transmembrane</keyword>
<name>A0A1A9UK38_GLOAU</name>
<feature type="transmembrane region" description="Helical" evidence="1">
    <location>
        <begin position="6"/>
        <end position="27"/>
    </location>
</feature>
<evidence type="ECO:0000313" key="2">
    <source>
        <dbReference type="EnsemblMetazoa" id="GAUT007387-PA"/>
    </source>
</evidence>
<organism evidence="2 3">
    <name type="scientific">Glossina austeni</name>
    <name type="common">Savannah tsetse fly</name>
    <dbReference type="NCBI Taxonomy" id="7395"/>
    <lineage>
        <taxon>Eukaryota</taxon>
        <taxon>Metazoa</taxon>
        <taxon>Ecdysozoa</taxon>
        <taxon>Arthropoda</taxon>
        <taxon>Hexapoda</taxon>
        <taxon>Insecta</taxon>
        <taxon>Pterygota</taxon>
        <taxon>Neoptera</taxon>
        <taxon>Endopterygota</taxon>
        <taxon>Diptera</taxon>
        <taxon>Brachycera</taxon>
        <taxon>Muscomorpha</taxon>
        <taxon>Hippoboscoidea</taxon>
        <taxon>Glossinidae</taxon>
        <taxon>Glossina</taxon>
    </lineage>
</organism>
<sequence>MEADRGLIIYFLIKFCLIYVTYENALLMQLKSCKLSKVTFLIAIGLNAWKDLSATTTVSMFEADHHGPSPYRINEARVWGLTSPTFHQHLNLAFDGRGYANFLSR</sequence>
<dbReference type="Proteomes" id="UP000078200">
    <property type="component" value="Unassembled WGS sequence"/>
</dbReference>
<keyword evidence="1" id="KW-0472">Membrane</keyword>
<dbReference type="AlphaFoldDB" id="A0A1A9UK38"/>
<dbReference type="EnsemblMetazoa" id="GAUT007387-RA">
    <property type="protein sequence ID" value="GAUT007387-PA"/>
    <property type="gene ID" value="GAUT007387"/>
</dbReference>
<evidence type="ECO:0000256" key="1">
    <source>
        <dbReference type="SAM" id="Phobius"/>
    </source>
</evidence>
<keyword evidence="3" id="KW-1185">Reference proteome</keyword>
<proteinExistence type="predicted"/>
<dbReference type="VEuPathDB" id="VectorBase:GAUT007387"/>